<protein>
    <submittedName>
        <fullName evidence="3">HAMP domain-containing sensor histidine kinase</fullName>
    </submittedName>
</protein>
<dbReference type="Gene3D" id="1.10.287.130">
    <property type="match status" value="1"/>
</dbReference>
<dbReference type="InterPro" id="IPR036890">
    <property type="entry name" value="HATPase_C_sf"/>
</dbReference>
<dbReference type="InterPro" id="IPR003594">
    <property type="entry name" value="HATPase_dom"/>
</dbReference>
<dbReference type="PANTHER" id="PTHR43065:SF50">
    <property type="entry name" value="HISTIDINE KINASE"/>
    <property type="match status" value="1"/>
</dbReference>
<evidence type="ECO:0000313" key="3">
    <source>
        <dbReference type="EMBL" id="MEA5608725.1"/>
    </source>
</evidence>
<keyword evidence="4" id="KW-1185">Reference proteome</keyword>
<dbReference type="PROSITE" id="PS50109">
    <property type="entry name" value="HIS_KIN"/>
    <property type="match status" value="1"/>
</dbReference>
<name>A0ABU5UUH5_NODSP</name>
<evidence type="ECO:0000256" key="1">
    <source>
        <dbReference type="ARBA" id="ARBA00022777"/>
    </source>
</evidence>
<dbReference type="RefSeq" id="WP_323243969.1">
    <property type="nucleotide sequence ID" value="NZ_JAYGHK010000031.1"/>
</dbReference>
<dbReference type="GO" id="GO:0016301">
    <property type="term" value="F:kinase activity"/>
    <property type="evidence" value="ECO:0007669"/>
    <property type="project" value="UniProtKB-KW"/>
</dbReference>
<dbReference type="PANTHER" id="PTHR43065">
    <property type="entry name" value="SENSOR HISTIDINE KINASE"/>
    <property type="match status" value="1"/>
</dbReference>
<feature type="domain" description="Histidine kinase" evidence="2">
    <location>
        <begin position="189"/>
        <end position="452"/>
    </location>
</feature>
<keyword evidence="1 3" id="KW-0808">Transferase</keyword>
<dbReference type="Proteomes" id="UP001303285">
    <property type="component" value="Unassembled WGS sequence"/>
</dbReference>
<dbReference type="EMBL" id="JAYGHK010000031">
    <property type="protein sequence ID" value="MEA5608725.1"/>
    <property type="molecule type" value="Genomic_DNA"/>
</dbReference>
<sequence>MSQDFNPLISPPVLPRASDRDLNLDSVIQELPIYHFQLEISCSGVELAHFLEKYPLLPGAILLDQGEFMGMISRRRLLEFLIRPRGQELFIQETLGVLYSYARTAILLLPGTTPILTATQHTLRRSPELLAEPIVVQTAANTYQLLDIHDLNIAAWQIQGIKTQVRYERSQVQMIQNDKMARLGRLVDGVAHEILDPVGFIWGNLTYVSNYSQDLLKLIAQYEKELPQNYHDINQLKEEIEFDFLAEDLSKVITSIRTGADRLKKLVSGLQNFCYIDEIHAKPADLHACIDSIVLLMKSRLKGENQIIKNYGNLPPIYCFMGQLNQVLMNILSQAIDVLLNESLRQKFYPESTNTAKKPRIEITTKVISLEPTQPDAPDSRWVSVCITDNGPGMSQELQQEIMESFSVEKWADKETSLAMSYRIIAARHGGKLNFRSQLGVGTEFEILLPLV</sequence>
<gene>
    <name evidence="3" type="ORF">VB695_11710</name>
</gene>
<reference evidence="3 4" key="1">
    <citation type="submission" date="2023-12" db="EMBL/GenBank/DDBJ databases">
        <title>Baltic Sea Cyanobacteria.</title>
        <authorList>
            <person name="Delbaje E."/>
            <person name="Fewer D.P."/>
            <person name="Shishido T.K."/>
        </authorList>
    </citation>
    <scope>NUCLEOTIDE SEQUENCE [LARGE SCALE GENOMIC DNA]</scope>
    <source>
        <strain evidence="3 4">UHCC 0060</strain>
    </source>
</reference>
<organism evidence="3 4">
    <name type="scientific">Nodularia spumigena UHCC 0060</name>
    <dbReference type="NCBI Taxonomy" id="3110300"/>
    <lineage>
        <taxon>Bacteria</taxon>
        <taxon>Bacillati</taxon>
        <taxon>Cyanobacteriota</taxon>
        <taxon>Cyanophyceae</taxon>
        <taxon>Nostocales</taxon>
        <taxon>Nodulariaceae</taxon>
        <taxon>Nodularia</taxon>
    </lineage>
</organism>
<dbReference type="Gene3D" id="3.30.565.10">
    <property type="entry name" value="Histidine kinase-like ATPase, C-terminal domain"/>
    <property type="match status" value="1"/>
</dbReference>
<accession>A0ABU5UUH5</accession>
<dbReference type="InterPro" id="IPR005467">
    <property type="entry name" value="His_kinase_dom"/>
</dbReference>
<dbReference type="Pfam" id="PF02518">
    <property type="entry name" value="HATPase_c"/>
    <property type="match status" value="1"/>
</dbReference>
<dbReference type="SUPFAM" id="SSF55874">
    <property type="entry name" value="ATPase domain of HSP90 chaperone/DNA topoisomerase II/histidine kinase"/>
    <property type="match status" value="1"/>
</dbReference>
<proteinExistence type="predicted"/>
<evidence type="ECO:0000313" key="4">
    <source>
        <dbReference type="Proteomes" id="UP001303285"/>
    </source>
</evidence>
<evidence type="ECO:0000259" key="2">
    <source>
        <dbReference type="PROSITE" id="PS50109"/>
    </source>
</evidence>
<keyword evidence="1 3" id="KW-0418">Kinase</keyword>
<comment type="caution">
    <text evidence="3">The sequence shown here is derived from an EMBL/GenBank/DDBJ whole genome shotgun (WGS) entry which is preliminary data.</text>
</comment>